<protein>
    <recommendedName>
        <fullName evidence="8">Major facilitator superfamily (MFS) profile domain-containing protein</fullName>
    </recommendedName>
</protein>
<dbReference type="GO" id="GO:0022857">
    <property type="term" value="F:transmembrane transporter activity"/>
    <property type="evidence" value="ECO:0007669"/>
    <property type="project" value="InterPro"/>
</dbReference>
<evidence type="ECO:0000313" key="10">
    <source>
        <dbReference type="Proteomes" id="UP000626109"/>
    </source>
</evidence>
<dbReference type="PANTHER" id="PTHR23517">
    <property type="entry name" value="RESISTANCE PROTEIN MDTM, PUTATIVE-RELATED-RELATED"/>
    <property type="match status" value="1"/>
</dbReference>
<sequence>AVLCTTVESVAALFAVRLLMGVAQAAWDLSRKTWLASEVPKAMRGRIAATMAGVMKITIMIAAVLGGFLAEHVGARSVFLLQASLSAVALLVLALHFYLARQQQAQGDSRQVRPVAPNLAAGRVGLASVLRLHWRSLSGAGVYCALLSGCRNTWMIALPLTAHSIGLSKVGIGLTVAAGRAIEACVTLLAAGQIMDKYGRKAAGLPANIMMAGAFGLLALTKASGFLTLVLAVMLWGVANGLCGGIIVSFATDLTPESCRSEFLGLWKTVQAVGGLVLPPFFGVVSDFSGSLEVASTAMCFCALLTALWLLLFVSSPTAQST</sequence>
<feature type="non-terminal residue" evidence="9">
    <location>
        <position position="1"/>
    </location>
</feature>
<dbReference type="InterPro" id="IPR050171">
    <property type="entry name" value="MFS_Transporters"/>
</dbReference>
<dbReference type="EMBL" id="CAJNNW010025448">
    <property type="protein sequence ID" value="CAE8677297.1"/>
    <property type="molecule type" value="Genomic_DNA"/>
</dbReference>
<feature type="transmembrane region" description="Helical" evidence="7">
    <location>
        <begin position="202"/>
        <end position="220"/>
    </location>
</feature>
<dbReference type="InterPro" id="IPR011701">
    <property type="entry name" value="MFS"/>
</dbReference>
<dbReference type="InterPro" id="IPR020846">
    <property type="entry name" value="MFS_dom"/>
</dbReference>
<proteinExistence type="predicted"/>
<dbReference type="InterPro" id="IPR005829">
    <property type="entry name" value="Sugar_transporter_CS"/>
</dbReference>
<dbReference type="Proteomes" id="UP000626109">
    <property type="component" value="Unassembled WGS sequence"/>
</dbReference>
<evidence type="ECO:0000256" key="6">
    <source>
        <dbReference type="ARBA" id="ARBA00023136"/>
    </source>
</evidence>
<feature type="non-terminal residue" evidence="9">
    <location>
        <position position="322"/>
    </location>
</feature>
<dbReference type="PANTHER" id="PTHR23517:SF3">
    <property type="entry name" value="INTEGRAL MEMBRANE TRANSPORT PROTEIN"/>
    <property type="match status" value="1"/>
</dbReference>
<keyword evidence="4 7" id="KW-0812">Transmembrane</keyword>
<feature type="transmembrane region" description="Helical" evidence="7">
    <location>
        <begin position="226"/>
        <end position="251"/>
    </location>
</feature>
<dbReference type="GO" id="GO:0005886">
    <property type="term" value="C:plasma membrane"/>
    <property type="evidence" value="ECO:0007669"/>
    <property type="project" value="UniProtKB-SubCell"/>
</dbReference>
<organism evidence="9 10">
    <name type="scientific">Polarella glacialis</name>
    <name type="common">Dinoflagellate</name>
    <dbReference type="NCBI Taxonomy" id="89957"/>
    <lineage>
        <taxon>Eukaryota</taxon>
        <taxon>Sar</taxon>
        <taxon>Alveolata</taxon>
        <taxon>Dinophyceae</taxon>
        <taxon>Suessiales</taxon>
        <taxon>Suessiaceae</taxon>
        <taxon>Polarella</taxon>
    </lineage>
</organism>
<feature type="transmembrane region" description="Helical" evidence="7">
    <location>
        <begin position="80"/>
        <end position="100"/>
    </location>
</feature>
<comment type="subcellular location">
    <subcellularLocation>
        <location evidence="1">Cell membrane</location>
        <topology evidence="1">Multi-pass membrane protein</topology>
    </subcellularLocation>
</comment>
<dbReference type="Pfam" id="PF07690">
    <property type="entry name" value="MFS_1"/>
    <property type="match status" value="2"/>
</dbReference>
<feature type="transmembrane region" description="Helical" evidence="7">
    <location>
        <begin position="47"/>
        <end position="68"/>
    </location>
</feature>
<keyword evidence="3" id="KW-1003">Cell membrane</keyword>
<dbReference type="InterPro" id="IPR036259">
    <property type="entry name" value="MFS_trans_sf"/>
</dbReference>
<evidence type="ECO:0000256" key="3">
    <source>
        <dbReference type="ARBA" id="ARBA00022475"/>
    </source>
</evidence>
<evidence type="ECO:0000256" key="7">
    <source>
        <dbReference type="SAM" id="Phobius"/>
    </source>
</evidence>
<accession>A0A813JF29</accession>
<evidence type="ECO:0000313" key="9">
    <source>
        <dbReference type="EMBL" id="CAE8677297.1"/>
    </source>
</evidence>
<keyword evidence="2" id="KW-0813">Transport</keyword>
<comment type="caution">
    <text evidence="9">The sequence shown here is derived from an EMBL/GenBank/DDBJ whole genome shotgun (WGS) entry which is preliminary data.</text>
</comment>
<dbReference type="PROSITE" id="PS00216">
    <property type="entry name" value="SUGAR_TRANSPORT_1"/>
    <property type="match status" value="1"/>
</dbReference>
<keyword evidence="5 7" id="KW-1133">Transmembrane helix</keyword>
<dbReference type="AlphaFoldDB" id="A0A813JF29"/>
<dbReference type="Gene3D" id="1.20.1250.20">
    <property type="entry name" value="MFS general substrate transporter like domains"/>
    <property type="match status" value="2"/>
</dbReference>
<evidence type="ECO:0000259" key="8">
    <source>
        <dbReference type="PROSITE" id="PS50850"/>
    </source>
</evidence>
<dbReference type="PROSITE" id="PS50850">
    <property type="entry name" value="MFS"/>
    <property type="match status" value="1"/>
</dbReference>
<evidence type="ECO:0000256" key="2">
    <source>
        <dbReference type="ARBA" id="ARBA00022448"/>
    </source>
</evidence>
<feature type="transmembrane region" description="Helical" evidence="7">
    <location>
        <begin position="294"/>
        <end position="314"/>
    </location>
</feature>
<gene>
    <name evidence="9" type="ORF">PGLA2088_LOCUS20257</name>
</gene>
<evidence type="ECO:0000256" key="1">
    <source>
        <dbReference type="ARBA" id="ARBA00004651"/>
    </source>
</evidence>
<name>A0A813JF29_POLGL</name>
<feature type="transmembrane region" description="Helical" evidence="7">
    <location>
        <begin position="263"/>
        <end position="282"/>
    </location>
</feature>
<keyword evidence="6 7" id="KW-0472">Membrane</keyword>
<evidence type="ECO:0000256" key="5">
    <source>
        <dbReference type="ARBA" id="ARBA00022989"/>
    </source>
</evidence>
<reference evidence="9" key="1">
    <citation type="submission" date="2021-02" db="EMBL/GenBank/DDBJ databases">
        <authorList>
            <person name="Dougan E. K."/>
            <person name="Rhodes N."/>
            <person name="Thang M."/>
            <person name="Chan C."/>
        </authorList>
    </citation>
    <scope>NUCLEOTIDE SEQUENCE</scope>
</reference>
<dbReference type="SUPFAM" id="SSF103473">
    <property type="entry name" value="MFS general substrate transporter"/>
    <property type="match status" value="1"/>
</dbReference>
<evidence type="ECO:0000256" key="4">
    <source>
        <dbReference type="ARBA" id="ARBA00022692"/>
    </source>
</evidence>
<feature type="domain" description="Major facilitator superfamily (MFS) profile" evidence="8">
    <location>
        <begin position="1"/>
        <end position="318"/>
    </location>
</feature>